<keyword evidence="3 5" id="KW-1133">Transmembrane helix</keyword>
<dbReference type="PANTHER" id="PTHR10859">
    <property type="entry name" value="GLYCOSYL TRANSFERASE"/>
    <property type="match status" value="1"/>
</dbReference>
<evidence type="ECO:0000256" key="5">
    <source>
        <dbReference type="SAM" id="Phobius"/>
    </source>
</evidence>
<evidence type="ECO:0000256" key="2">
    <source>
        <dbReference type="ARBA" id="ARBA00022692"/>
    </source>
</evidence>
<evidence type="ECO:0000259" key="6">
    <source>
        <dbReference type="Pfam" id="PF00535"/>
    </source>
</evidence>
<name>A0ABV4BJ82_9CLOT</name>
<keyword evidence="8" id="KW-0328">Glycosyltransferase</keyword>
<accession>A0ABV4BJ82</accession>
<dbReference type="InterPro" id="IPR007267">
    <property type="entry name" value="GtrA_DPMS_TM"/>
</dbReference>
<keyword evidence="2 5" id="KW-0812">Transmembrane</keyword>
<organism evidence="8 9">
    <name type="scientific">Clostridium moutaii</name>
    <dbReference type="NCBI Taxonomy" id="3240932"/>
    <lineage>
        <taxon>Bacteria</taxon>
        <taxon>Bacillati</taxon>
        <taxon>Bacillota</taxon>
        <taxon>Clostridia</taxon>
        <taxon>Eubacteriales</taxon>
        <taxon>Clostridiaceae</taxon>
        <taxon>Clostridium</taxon>
    </lineage>
</organism>
<evidence type="ECO:0000259" key="7">
    <source>
        <dbReference type="Pfam" id="PF04138"/>
    </source>
</evidence>
<dbReference type="EC" id="2.4.-.-" evidence="8"/>
<feature type="transmembrane region" description="Helical" evidence="5">
    <location>
        <begin position="309"/>
        <end position="329"/>
    </location>
</feature>
<evidence type="ECO:0000256" key="3">
    <source>
        <dbReference type="ARBA" id="ARBA00022989"/>
    </source>
</evidence>
<feature type="transmembrane region" description="Helical" evidence="5">
    <location>
        <begin position="263"/>
        <end position="289"/>
    </location>
</feature>
<evidence type="ECO:0000313" key="8">
    <source>
        <dbReference type="EMBL" id="MEY7998850.1"/>
    </source>
</evidence>
<gene>
    <name evidence="8" type="ORF">AB8U03_01335</name>
</gene>
<evidence type="ECO:0000256" key="1">
    <source>
        <dbReference type="ARBA" id="ARBA00004141"/>
    </source>
</evidence>
<comment type="caution">
    <text evidence="8">The sequence shown here is derived from an EMBL/GenBank/DDBJ whole genome shotgun (WGS) entry which is preliminary data.</text>
</comment>
<dbReference type="Gene3D" id="3.90.550.10">
    <property type="entry name" value="Spore Coat Polysaccharide Biosynthesis Protein SpsA, Chain A"/>
    <property type="match status" value="1"/>
</dbReference>
<dbReference type="RefSeq" id="WP_369702729.1">
    <property type="nucleotide sequence ID" value="NZ_JBGEWD010000001.1"/>
</dbReference>
<feature type="transmembrane region" description="Helical" evidence="5">
    <location>
        <begin position="336"/>
        <end position="353"/>
    </location>
</feature>
<evidence type="ECO:0000313" key="9">
    <source>
        <dbReference type="Proteomes" id="UP001564657"/>
    </source>
</evidence>
<keyword evidence="9" id="KW-1185">Reference proteome</keyword>
<reference evidence="8 9" key="1">
    <citation type="submission" date="2024-08" db="EMBL/GenBank/DDBJ databases">
        <title>Clostridium lapicellarii sp. nov., and Clostridium renhuaiense sp. nov., two species isolated from the mud in a fermentation cellar used for producing sauce-flavour Chinese liquors.</title>
        <authorList>
            <person name="Yang F."/>
            <person name="Wang H."/>
            <person name="Chen L.Q."/>
            <person name="Zhou N."/>
            <person name="Lu J.J."/>
            <person name="Pu X.X."/>
            <person name="Wan B."/>
            <person name="Wang L."/>
            <person name="Liu S.J."/>
        </authorList>
    </citation>
    <scope>NUCLEOTIDE SEQUENCE [LARGE SCALE GENOMIC DNA]</scope>
    <source>
        <strain evidence="8 9">MT-5</strain>
    </source>
</reference>
<dbReference type="PANTHER" id="PTHR10859:SF114">
    <property type="entry name" value="DOLICHOL-PHOSPHATE MANNOSYLTRANSFERASE"/>
    <property type="match status" value="1"/>
</dbReference>
<keyword evidence="8" id="KW-0808">Transferase</keyword>
<dbReference type="EMBL" id="JBGEWD010000001">
    <property type="protein sequence ID" value="MEY7998850.1"/>
    <property type="molecule type" value="Genomic_DNA"/>
</dbReference>
<proteinExistence type="predicted"/>
<sequence>MISEKKYFPSTIHLFQNIAILIPAFNPDDKLVILIKELIELGVENIIVVDDGSKKQCSYIFKNIKKFSQCNVIEHAVNLGKGRALKTGVNYFLNNYKKFIGLITVDADGQHKCEDIIKVAKCLKENQHSLILGTRNFNKGMPFRSWFGNLITAKIFTFFSGINISDTQTGLRGIPYNYLPFMLKVSGEKYEFEMNVLLECSQRDIYIKEVAIKTIYIEKNKSSHFNPLLDSIRIYVVFLKFIFSSFASFFVDMSSFIVLTKLFLILIPGYFIILSTIGSRIISSAFNYIINNKTVFCLQNTNRNSIIRYYILATVQMLLSALGVSLIYNQIHQGEVFIKIIVDLMLFFGSFKVQRNWVFKLE</sequence>
<dbReference type="GO" id="GO:0016757">
    <property type="term" value="F:glycosyltransferase activity"/>
    <property type="evidence" value="ECO:0007669"/>
    <property type="project" value="UniProtKB-KW"/>
</dbReference>
<dbReference type="SUPFAM" id="SSF53448">
    <property type="entry name" value="Nucleotide-diphospho-sugar transferases"/>
    <property type="match status" value="1"/>
</dbReference>
<protein>
    <submittedName>
        <fullName evidence="8">Glycosyltransferase</fullName>
        <ecNumber evidence="8">2.4.-.-</ecNumber>
    </submittedName>
</protein>
<dbReference type="Pfam" id="PF00535">
    <property type="entry name" value="Glycos_transf_2"/>
    <property type="match status" value="1"/>
</dbReference>
<keyword evidence="4 5" id="KW-0472">Membrane</keyword>
<feature type="domain" description="GtrA/DPMS transmembrane" evidence="7">
    <location>
        <begin position="240"/>
        <end position="359"/>
    </location>
</feature>
<feature type="domain" description="Glycosyltransferase 2-like" evidence="6">
    <location>
        <begin position="20"/>
        <end position="152"/>
    </location>
</feature>
<dbReference type="InterPro" id="IPR029044">
    <property type="entry name" value="Nucleotide-diphossugar_trans"/>
</dbReference>
<evidence type="ECO:0000256" key="4">
    <source>
        <dbReference type="ARBA" id="ARBA00023136"/>
    </source>
</evidence>
<dbReference type="Pfam" id="PF04138">
    <property type="entry name" value="GtrA_DPMS_TM"/>
    <property type="match status" value="1"/>
</dbReference>
<comment type="subcellular location">
    <subcellularLocation>
        <location evidence="1">Membrane</location>
        <topology evidence="1">Multi-pass membrane protein</topology>
    </subcellularLocation>
</comment>
<feature type="transmembrane region" description="Helical" evidence="5">
    <location>
        <begin position="232"/>
        <end position="251"/>
    </location>
</feature>
<dbReference type="CDD" id="cd04179">
    <property type="entry name" value="DPM_DPG-synthase_like"/>
    <property type="match status" value="1"/>
</dbReference>
<dbReference type="Proteomes" id="UP001564657">
    <property type="component" value="Unassembled WGS sequence"/>
</dbReference>
<dbReference type="InterPro" id="IPR001173">
    <property type="entry name" value="Glyco_trans_2-like"/>
</dbReference>